<organism evidence="1 2">
    <name type="scientific">Ficus carica</name>
    <name type="common">Common fig</name>
    <dbReference type="NCBI Taxonomy" id="3494"/>
    <lineage>
        <taxon>Eukaryota</taxon>
        <taxon>Viridiplantae</taxon>
        <taxon>Streptophyta</taxon>
        <taxon>Embryophyta</taxon>
        <taxon>Tracheophyta</taxon>
        <taxon>Spermatophyta</taxon>
        <taxon>Magnoliopsida</taxon>
        <taxon>eudicotyledons</taxon>
        <taxon>Gunneridae</taxon>
        <taxon>Pentapetalae</taxon>
        <taxon>rosids</taxon>
        <taxon>fabids</taxon>
        <taxon>Rosales</taxon>
        <taxon>Moraceae</taxon>
        <taxon>Ficeae</taxon>
        <taxon>Ficus</taxon>
    </lineage>
</organism>
<accession>A0AA88CXH0</accession>
<dbReference type="AlphaFoldDB" id="A0AA88CXH0"/>
<evidence type="ECO:0000313" key="1">
    <source>
        <dbReference type="EMBL" id="GMN38603.1"/>
    </source>
</evidence>
<keyword evidence="2" id="KW-1185">Reference proteome</keyword>
<comment type="caution">
    <text evidence="1">The sequence shown here is derived from an EMBL/GenBank/DDBJ whole genome shotgun (WGS) entry which is preliminary data.</text>
</comment>
<dbReference type="Proteomes" id="UP001187192">
    <property type="component" value="Unassembled WGS sequence"/>
</dbReference>
<gene>
    <name evidence="1" type="ORF">TIFTF001_007828</name>
</gene>
<name>A0AA88CXH0_FICCA</name>
<reference evidence="1" key="1">
    <citation type="submission" date="2023-07" db="EMBL/GenBank/DDBJ databases">
        <title>draft genome sequence of fig (Ficus carica).</title>
        <authorList>
            <person name="Takahashi T."/>
            <person name="Nishimura K."/>
        </authorList>
    </citation>
    <scope>NUCLEOTIDE SEQUENCE</scope>
</reference>
<proteinExistence type="predicted"/>
<sequence length="90" mass="9476">MVLIDCTKEAVAIEQGLDIGGASAAGGEGRGCALEAVELGPYGLVEEQEDQDWRLDRRGVAHIGEAKSLPCTLLPSGLGSRSEVKRKRAL</sequence>
<protein>
    <submittedName>
        <fullName evidence="1">Uncharacterized protein</fullName>
    </submittedName>
</protein>
<evidence type="ECO:0000313" key="2">
    <source>
        <dbReference type="Proteomes" id="UP001187192"/>
    </source>
</evidence>
<dbReference type="EMBL" id="BTGU01000008">
    <property type="protein sequence ID" value="GMN38603.1"/>
    <property type="molecule type" value="Genomic_DNA"/>
</dbReference>